<evidence type="ECO:0000313" key="2">
    <source>
        <dbReference type="Proteomes" id="UP000608530"/>
    </source>
</evidence>
<sequence length="82" mass="8940">MNQIAEKYGIHRVTVSIVLGRNGTSKRPKGLNDHQKARAVELYESGLSLATVGKQLGFNATTIRAALLKQGVSMRDPHGRAR</sequence>
<evidence type="ECO:0000313" key="1">
    <source>
        <dbReference type="EMBL" id="MBK0419137.1"/>
    </source>
</evidence>
<name>A0A934Q9Q6_9MICO</name>
<comment type="caution">
    <text evidence="1">The sequence shown here is derived from an EMBL/GenBank/DDBJ whole genome shotgun (WGS) entry which is preliminary data.</text>
</comment>
<accession>A0A934Q9Q6</accession>
<reference evidence="1" key="1">
    <citation type="submission" date="2020-12" db="EMBL/GenBank/DDBJ databases">
        <title>Leucobacter sp. CAS1, isolated from Chromium sludge.</title>
        <authorList>
            <person name="Xu Z."/>
        </authorList>
    </citation>
    <scope>NUCLEOTIDE SEQUENCE</scope>
    <source>
        <strain evidence="1">CSA1</strain>
    </source>
</reference>
<gene>
    <name evidence="1" type="ORF">JD276_08830</name>
</gene>
<dbReference type="Proteomes" id="UP000608530">
    <property type="component" value="Unassembled WGS sequence"/>
</dbReference>
<keyword evidence="2" id="KW-1185">Reference proteome</keyword>
<dbReference type="EMBL" id="JAEHOH010000011">
    <property type="protein sequence ID" value="MBK0419137.1"/>
    <property type="molecule type" value="Genomic_DNA"/>
</dbReference>
<dbReference type="AlphaFoldDB" id="A0A934Q9Q6"/>
<proteinExistence type="predicted"/>
<protein>
    <submittedName>
        <fullName evidence="1">Uncharacterized protein</fullName>
    </submittedName>
</protein>
<organism evidence="1 2">
    <name type="scientific">Leucobacter chromiisoli</name>
    <dbReference type="NCBI Taxonomy" id="2796471"/>
    <lineage>
        <taxon>Bacteria</taxon>
        <taxon>Bacillati</taxon>
        <taxon>Actinomycetota</taxon>
        <taxon>Actinomycetes</taxon>
        <taxon>Micrococcales</taxon>
        <taxon>Microbacteriaceae</taxon>
        <taxon>Leucobacter</taxon>
    </lineage>
</organism>
<dbReference type="Gene3D" id="1.10.10.60">
    <property type="entry name" value="Homeodomain-like"/>
    <property type="match status" value="1"/>
</dbReference>
<dbReference type="RefSeq" id="WP_200115388.1">
    <property type="nucleotide sequence ID" value="NZ_JAEHOH010000011.1"/>
</dbReference>